<dbReference type="PANTHER" id="PTHR37301:SF1">
    <property type="entry name" value="DNA-BINDING PROTEIN"/>
    <property type="match status" value="1"/>
</dbReference>
<organism evidence="2 3">
    <name type="scientific">Planktothricoides raciborskii FACHB-1370</name>
    <dbReference type="NCBI Taxonomy" id="2949576"/>
    <lineage>
        <taxon>Bacteria</taxon>
        <taxon>Bacillati</taxon>
        <taxon>Cyanobacteriota</taxon>
        <taxon>Cyanophyceae</taxon>
        <taxon>Oscillatoriophycideae</taxon>
        <taxon>Oscillatoriales</taxon>
        <taxon>Oscillatoriaceae</taxon>
        <taxon>Planktothricoides</taxon>
    </lineage>
</organism>
<dbReference type="InterPro" id="IPR001387">
    <property type="entry name" value="Cro/C1-type_HTH"/>
</dbReference>
<comment type="caution">
    <text evidence="2">The sequence shown here is derived from an EMBL/GenBank/DDBJ whole genome shotgun (WGS) entry which is preliminary data.</text>
</comment>
<evidence type="ECO:0000259" key="1">
    <source>
        <dbReference type="Pfam" id="PF13443"/>
    </source>
</evidence>
<dbReference type="PANTHER" id="PTHR37301">
    <property type="entry name" value="DNA-BINDING PROTEIN-RELATED"/>
    <property type="match status" value="1"/>
</dbReference>
<reference evidence="2 3" key="1">
    <citation type="journal article" date="2020" name="ISME J.">
        <title>Comparative genomics reveals insights into cyanobacterial evolution and habitat adaptation.</title>
        <authorList>
            <person name="Chen M.Y."/>
            <person name="Teng W.K."/>
            <person name="Zhao L."/>
            <person name="Hu C.X."/>
            <person name="Zhou Y.K."/>
            <person name="Han B.P."/>
            <person name="Song L.R."/>
            <person name="Shu W.S."/>
        </authorList>
    </citation>
    <scope>NUCLEOTIDE SEQUENCE [LARGE SCALE GENOMIC DNA]</scope>
    <source>
        <strain evidence="2 3">FACHB-1370</strain>
    </source>
</reference>
<proteinExistence type="predicted"/>
<keyword evidence="3" id="KW-1185">Reference proteome</keyword>
<dbReference type="InterPro" id="IPR010982">
    <property type="entry name" value="Lambda_DNA-bd_dom_sf"/>
</dbReference>
<dbReference type="SUPFAM" id="SSF47413">
    <property type="entry name" value="lambda repressor-like DNA-binding domains"/>
    <property type="match status" value="1"/>
</dbReference>
<evidence type="ECO:0000313" key="3">
    <source>
        <dbReference type="Proteomes" id="UP000641954"/>
    </source>
</evidence>
<evidence type="ECO:0000313" key="2">
    <source>
        <dbReference type="EMBL" id="MBD2544156.1"/>
    </source>
</evidence>
<dbReference type="RefSeq" id="WP_072160680.1">
    <property type="nucleotide sequence ID" value="NZ_JACJSK010000010.1"/>
</dbReference>
<dbReference type="Gene3D" id="1.10.260.40">
    <property type="entry name" value="lambda repressor-like DNA-binding domains"/>
    <property type="match status" value="1"/>
</dbReference>
<gene>
    <name evidence="2" type="ORF">H6G72_09920</name>
</gene>
<sequence length="82" mass="9537">MNTSLTSKTLIQWRLRELMARHKIQVNQLADWLQCSRTTASRLKNCDRMPSNLDEEKLSIICKHLNCQPGDLLRWTPDNDAA</sequence>
<dbReference type="Pfam" id="PF13443">
    <property type="entry name" value="HTH_26"/>
    <property type="match status" value="1"/>
</dbReference>
<protein>
    <submittedName>
        <fullName evidence="2">Helix-turn-helix transcriptional regulator</fullName>
    </submittedName>
</protein>
<feature type="domain" description="HTH cro/C1-type" evidence="1">
    <location>
        <begin position="14"/>
        <end position="78"/>
    </location>
</feature>
<dbReference type="EMBL" id="JACJSK010000010">
    <property type="protein sequence ID" value="MBD2544156.1"/>
    <property type="molecule type" value="Genomic_DNA"/>
</dbReference>
<dbReference type="CDD" id="cd00093">
    <property type="entry name" value="HTH_XRE"/>
    <property type="match status" value="1"/>
</dbReference>
<name>A0ABR8EEX3_9CYAN</name>
<dbReference type="Proteomes" id="UP000641954">
    <property type="component" value="Unassembled WGS sequence"/>
</dbReference>
<accession>A0ABR8EEX3</accession>